<feature type="active site" description="Charge relay system" evidence="2">
    <location>
        <position position="257"/>
    </location>
</feature>
<dbReference type="Proteomes" id="UP000019118">
    <property type="component" value="Unassembled WGS sequence"/>
</dbReference>
<comment type="similarity">
    <text evidence="1">Belongs to the amidase family.</text>
</comment>
<dbReference type="InterPro" id="IPR020556">
    <property type="entry name" value="Amidase_CS"/>
</dbReference>
<dbReference type="PANTHER" id="PTHR43372">
    <property type="entry name" value="FATTY-ACID AMIDE HYDROLASE"/>
    <property type="match status" value="1"/>
</dbReference>
<protein>
    <recommendedName>
        <fullName evidence="3">Amidase domain-containing protein</fullName>
    </recommendedName>
</protein>
<dbReference type="InterPro" id="IPR023631">
    <property type="entry name" value="Amidase_dom"/>
</dbReference>
<dbReference type="PIRSF" id="PIRSF001221">
    <property type="entry name" value="Amidase_fungi"/>
    <property type="match status" value="1"/>
</dbReference>
<dbReference type="InterPro" id="IPR052739">
    <property type="entry name" value="FAAH2"/>
</dbReference>
<feature type="domain" description="Amidase" evidence="3">
    <location>
        <begin position="118"/>
        <end position="596"/>
    </location>
</feature>
<keyword evidence="5" id="KW-1185">Reference proteome</keyword>
<dbReference type="PROSITE" id="PS00571">
    <property type="entry name" value="AMIDASES"/>
    <property type="match status" value="1"/>
</dbReference>
<dbReference type="Gene3D" id="3.90.1300.10">
    <property type="entry name" value="Amidase signature (AS) domain"/>
    <property type="match status" value="1"/>
</dbReference>
<feature type="active site" description="Acyl-ester intermediate" evidence="2">
    <location>
        <position position="281"/>
    </location>
</feature>
<dbReference type="SUPFAM" id="SSF75304">
    <property type="entry name" value="Amidase signature (AS) enzymes"/>
    <property type="match status" value="1"/>
</dbReference>
<reference evidence="4" key="2">
    <citation type="submission" date="2024-08" db="UniProtKB">
        <authorList>
            <consortium name="EnsemblMetazoa"/>
        </authorList>
    </citation>
    <scope>IDENTIFICATION</scope>
</reference>
<evidence type="ECO:0000313" key="5">
    <source>
        <dbReference type="Proteomes" id="UP000019118"/>
    </source>
</evidence>
<proteinExistence type="inferred from homology"/>
<dbReference type="EnsemblMetazoa" id="XM_019917060.1">
    <property type="protein sequence ID" value="XP_019772619.1"/>
    <property type="gene ID" value="LOC109546197"/>
</dbReference>
<dbReference type="EnsemblMetazoa" id="XM_019917064.1">
    <property type="protein sequence ID" value="XP_019772623.1"/>
    <property type="gene ID" value="LOC109546197"/>
</dbReference>
<feature type="active site" description="Charge relay system" evidence="2">
    <location>
        <position position="182"/>
    </location>
</feature>
<evidence type="ECO:0000256" key="1">
    <source>
        <dbReference type="ARBA" id="ARBA00009199"/>
    </source>
</evidence>
<dbReference type="AlphaFoldDB" id="A0AAR5QHF1"/>
<dbReference type="GO" id="GO:0012505">
    <property type="term" value="C:endomembrane system"/>
    <property type="evidence" value="ECO:0007669"/>
    <property type="project" value="TreeGrafter"/>
</dbReference>
<reference evidence="5" key="1">
    <citation type="journal article" date="2013" name="Genome Biol.">
        <title>Draft genome of the mountain pine beetle, Dendroctonus ponderosae Hopkins, a major forest pest.</title>
        <authorList>
            <person name="Keeling C.I."/>
            <person name="Yuen M.M."/>
            <person name="Liao N.Y."/>
            <person name="Docking T.R."/>
            <person name="Chan S.K."/>
            <person name="Taylor G.A."/>
            <person name="Palmquist D.L."/>
            <person name="Jackman S.D."/>
            <person name="Nguyen A."/>
            <person name="Li M."/>
            <person name="Henderson H."/>
            <person name="Janes J.K."/>
            <person name="Zhao Y."/>
            <person name="Pandoh P."/>
            <person name="Moore R."/>
            <person name="Sperling F.A."/>
            <person name="Huber D.P."/>
            <person name="Birol I."/>
            <person name="Jones S.J."/>
            <person name="Bohlmann J."/>
        </authorList>
    </citation>
    <scope>NUCLEOTIDE SEQUENCE</scope>
</reference>
<accession>A0AAR5QHF1</accession>
<dbReference type="EnsemblMetazoa" id="XM_019917062.1">
    <property type="protein sequence ID" value="XP_019772621.1"/>
    <property type="gene ID" value="LOC109546197"/>
</dbReference>
<evidence type="ECO:0000256" key="2">
    <source>
        <dbReference type="PIRSR" id="PIRSR001221-1"/>
    </source>
</evidence>
<dbReference type="EnsemblMetazoa" id="XM_019917061.1">
    <property type="protein sequence ID" value="XP_019772620.1"/>
    <property type="gene ID" value="LOC109546197"/>
</dbReference>
<dbReference type="Pfam" id="PF01425">
    <property type="entry name" value="Amidase"/>
    <property type="match status" value="1"/>
</dbReference>
<evidence type="ECO:0000259" key="3">
    <source>
        <dbReference type="Pfam" id="PF01425"/>
    </source>
</evidence>
<sequence length="616" mass="67770">MDKPTIFSKGNVSTEGKNTDNLLKEQNSEAPIHQNGKSSSQLGTLADGHQPKLPLYAKSLRVTVYLLIKVLNVAYAPVFLYRMFQTRSKCSPVTDPILRIPAVDLARKIRRKELSAEEVLKAYISRINEVNPMLNAIVESRFEEALEDARQVDAKVSANNFLEDEAAIEQDYPLLGVPITIKGSLAVKGLKHTGGSVIRKDHKAELDADVVSLVRKAGAIPLLVSNTPELCMSLETTNKLIGTTRNPHDTTRTCGGSSGGEASLLAAGASVIGIGSDVAGSLRLPAHYCGIWGHKPTPGTVSSTGHYPSCNQYEEWTRAFTVGPMVRYATDLKTFLRVIAKPEQVEKLDLDGKPNCRKPRKKHFDVKFGKASSTPANKVSICTVKLLVSYILYVDLKKIKIYYSEHEDYYWRTPNQHCRNAVNKVVDHLRNVCGSEPQKIDAHFSQNVPDLSAIDLLSIEGIEDCFDGNGNGALTELMKYATFRSQHTFMLIMCGVLRKTLINSPQKSRDKVKNIVNKVRKAFDSMLGEDDILIVPSFPTEAQKHGDVLRSIICIGYLSIFNLLGYPVTNCPVGVTSDGLPVGVQIVSRPYGDKITLTLAEELEASFGGWIEPSDI</sequence>
<evidence type="ECO:0000313" key="4">
    <source>
        <dbReference type="EnsemblMetazoa" id="XP_019772621.1"/>
    </source>
</evidence>
<dbReference type="InterPro" id="IPR036928">
    <property type="entry name" value="AS_sf"/>
</dbReference>
<name>A0AAR5QHF1_DENPD</name>
<dbReference type="PANTHER" id="PTHR43372:SF2">
    <property type="entry name" value="IP13792P"/>
    <property type="match status" value="1"/>
</dbReference>
<gene>
    <name evidence="4" type="primary">109546197</name>
</gene>
<organism evidence="4 5">
    <name type="scientific">Dendroctonus ponderosae</name>
    <name type="common">Mountain pine beetle</name>
    <dbReference type="NCBI Taxonomy" id="77166"/>
    <lineage>
        <taxon>Eukaryota</taxon>
        <taxon>Metazoa</taxon>
        <taxon>Ecdysozoa</taxon>
        <taxon>Arthropoda</taxon>
        <taxon>Hexapoda</taxon>
        <taxon>Insecta</taxon>
        <taxon>Pterygota</taxon>
        <taxon>Neoptera</taxon>
        <taxon>Endopterygota</taxon>
        <taxon>Coleoptera</taxon>
        <taxon>Polyphaga</taxon>
        <taxon>Cucujiformia</taxon>
        <taxon>Curculionidae</taxon>
        <taxon>Scolytinae</taxon>
        <taxon>Dendroctonus</taxon>
    </lineage>
</organism>